<dbReference type="AlphaFoldDB" id="A0A139AMD8"/>
<dbReference type="Gene3D" id="3.40.50.1820">
    <property type="entry name" value="alpha/beta hydrolase"/>
    <property type="match status" value="1"/>
</dbReference>
<sequence length="354" mass="38807">MNPFPSLPLFRPPFQHTGLLIHQHIVPGSEAGASRGAVNVFFAHANGTGKGTWRTTVRSRLEKPAVRAKVGVLVAWDTRNHGDSAQLNPNLPKVMDDWSIPAVDLLSVLKTLKLHPTVSKAPLLGVGHSFGANLVLAAEIIESGTWNRIAAIEPIVFPHEGVYDEPLSAGAYKRKNVFASRDAAYNSWRSRPGFFQRWHPDSLRGYVDDGIIGVDDSGNIVSEEDIANGKGKVAKWTLKTPREQEGGIFELAGRWPTSGWVYACLDKVTPPTHLVSGTESAHRLQLYAPLGANPEDVMPKTIAIAKSVKNGTHEWVNADHMVPQEKPNEVAQIIEREILKLIVPVKLQIAQLKL</sequence>
<evidence type="ECO:0000259" key="1">
    <source>
        <dbReference type="Pfam" id="PF12697"/>
    </source>
</evidence>
<dbReference type="EMBL" id="KQ965744">
    <property type="protein sequence ID" value="KXS17868.1"/>
    <property type="molecule type" value="Genomic_DNA"/>
</dbReference>
<dbReference type="OrthoDB" id="94039at2759"/>
<evidence type="ECO:0000313" key="2">
    <source>
        <dbReference type="EMBL" id="KXS17868.1"/>
    </source>
</evidence>
<dbReference type="STRING" id="1344416.A0A139AMD8"/>
<name>A0A139AMD8_GONPJ</name>
<keyword evidence="3" id="KW-1185">Reference proteome</keyword>
<dbReference type="InterPro" id="IPR000073">
    <property type="entry name" value="AB_hydrolase_1"/>
</dbReference>
<reference evidence="2 3" key="1">
    <citation type="journal article" date="2015" name="Genome Biol. Evol.">
        <title>Phylogenomic analyses indicate that early fungi evolved digesting cell walls of algal ancestors of land plants.</title>
        <authorList>
            <person name="Chang Y."/>
            <person name="Wang S."/>
            <person name="Sekimoto S."/>
            <person name="Aerts A.L."/>
            <person name="Choi C."/>
            <person name="Clum A."/>
            <person name="LaButti K.M."/>
            <person name="Lindquist E.A."/>
            <person name="Yee Ngan C."/>
            <person name="Ohm R.A."/>
            <person name="Salamov A.A."/>
            <person name="Grigoriev I.V."/>
            <person name="Spatafora J.W."/>
            <person name="Berbee M.L."/>
        </authorList>
    </citation>
    <scope>NUCLEOTIDE SEQUENCE [LARGE SCALE GENOMIC DNA]</scope>
    <source>
        <strain evidence="2 3">JEL478</strain>
    </source>
</reference>
<dbReference type="Pfam" id="PF12697">
    <property type="entry name" value="Abhydrolase_6"/>
    <property type="match status" value="1"/>
</dbReference>
<evidence type="ECO:0000313" key="3">
    <source>
        <dbReference type="Proteomes" id="UP000070544"/>
    </source>
</evidence>
<feature type="domain" description="AB hydrolase-1" evidence="1">
    <location>
        <begin position="40"/>
        <end position="332"/>
    </location>
</feature>
<proteinExistence type="predicted"/>
<organism evidence="2 3">
    <name type="scientific">Gonapodya prolifera (strain JEL478)</name>
    <name type="common">Monoblepharis prolifera</name>
    <dbReference type="NCBI Taxonomy" id="1344416"/>
    <lineage>
        <taxon>Eukaryota</taxon>
        <taxon>Fungi</taxon>
        <taxon>Fungi incertae sedis</taxon>
        <taxon>Chytridiomycota</taxon>
        <taxon>Chytridiomycota incertae sedis</taxon>
        <taxon>Monoblepharidomycetes</taxon>
        <taxon>Monoblepharidales</taxon>
        <taxon>Gonapodyaceae</taxon>
        <taxon>Gonapodya</taxon>
    </lineage>
</organism>
<gene>
    <name evidence="2" type="ORF">M427DRAFT_490854</name>
</gene>
<dbReference type="SUPFAM" id="SSF53474">
    <property type="entry name" value="alpha/beta-Hydrolases"/>
    <property type="match status" value="1"/>
</dbReference>
<accession>A0A139AMD8</accession>
<protein>
    <recommendedName>
        <fullName evidence="1">AB hydrolase-1 domain-containing protein</fullName>
    </recommendedName>
</protein>
<dbReference type="InterPro" id="IPR029058">
    <property type="entry name" value="AB_hydrolase_fold"/>
</dbReference>
<dbReference type="Proteomes" id="UP000070544">
    <property type="component" value="Unassembled WGS sequence"/>
</dbReference>